<dbReference type="AlphaFoldDB" id="A0A3N8QEQ6"/>
<accession>A0A3N8QEQ6</accession>
<gene>
    <name evidence="1" type="ORF">DF037_28810</name>
</gene>
<comment type="caution">
    <text evidence="1">The sequence shown here is derived from an EMBL/GenBank/DDBJ whole genome shotgun (WGS) entry which is preliminary data.</text>
</comment>
<evidence type="ECO:0000313" key="2">
    <source>
        <dbReference type="Proteomes" id="UP000269271"/>
    </source>
</evidence>
<reference evidence="1 2" key="1">
    <citation type="submission" date="2018-08" db="EMBL/GenBank/DDBJ databases">
        <title>Comparative analysis of Burkholderia isolates from Puerto Rico.</title>
        <authorList>
            <person name="Hall C."/>
            <person name="Sahl J."/>
            <person name="Wagner D."/>
        </authorList>
    </citation>
    <scope>NUCLEOTIDE SEQUENCE [LARGE SCALE GENOMIC DNA]</scope>
    <source>
        <strain evidence="1 2">Bp9001</strain>
    </source>
</reference>
<dbReference type="Proteomes" id="UP000269271">
    <property type="component" value="Unassembled WGS sequence"/>
</dbReference>
<name>A0A3N8QEQ6_9BURK</name>
<dbReference type="EMBL" id="QTQX01000022">
    <property type="protein sequence ID" value="RQT22111.1"/>
    <property type="molecule type" value="Genomic_DNA"/>
</dbReference>
<organism evidence="1 2">
    <name type="scientific">Burkholderia contaminans</name>
    <dbReference type="NCBI Taxonomy" id="488447"/>
    <lineage>
        <taxon>Bacteria</taxon>
        <taxon>Pseudomonadati</taxon>
        <taxon>Pseudomonadota</taxon>
        <taxon>Betaproteobacteria</taxon>
        <taxon>Burkholderiales</taxon>
        <taxon>Burkholderiaceae</taxon>
        <taxon>Burkholderia</taxon>
        <taxon>Burkholderia cepacia complex</taxon>
    </lineage>
</organism>
<proteinExistence type="predicted"/>
<sequence>MTSRTHNDGDVLLDDGIYFIENNPAAARDGNTGRLMRRCDRTSRDAGAVECVGVYEVTQDGKWRVAITSYYDARKDSETHEVGAFENRLDAICTLWKSRHDAIGRYAN</sequence>
<dbReference type="RefSeq" id="WP_124619289.1">
    <property type="nucleotide sequence ID" value="NZ_QTQX01000022.1"/>
</dbReference>
<protein>
    <submittedName>
        <fullName evidence="1">Uncharacterized protein</fullName>
    </submittedName>
</protein>
<evidence type="ECO:0000313" key="1">
    <source>
        <dbReference type="EMBL" id="RQT22111.1"/>
    </source>
</evidence>